<dbReference type="InterPro" id="IPR029016">
    <property type="entry name" value="GAF-like_dom_sf"/>
</dbReference>
<dbReference type="Pfam" id="PF09339">
    <property type="entry name" value="HTH_IclR"/>
    <property type="match status" value="1"/>
</dbReference>
<dbReference type="AlphaFoldDB" id="A0A0H5M005"/>
<gene>
    <name evidence="8" type="primary">iclR_4</name>
    <name evidence="8" type="ORF">ERS008476_03819</name>
</gene>
<dbReference type="GO" id="GO:0003677">
    <property type="term" value="F:DNA binding"/>
    <property type="evidence" value="ECO:0007669"/>
    <property type="project" value="UniProtKB-KW"/>
</dbReference>
<keyword evidence="2" id="KW-0238">DNA-binding</keyword>
<dbReference type="InterPro" id="IPR014757">
    <property type="entry name" value="Tscrpt_reg_IclR_C"/>
</dbReference>
<dbReference type="SUPFAM" id="SSF55781">
    <property type="entry name" value="GAF domain-like"/>
    <property type="match status" value="1"/>
</dbReference>
<dbReference type="GO" id="GO:0003700">
    <property type="term" value="F:DNA-binding transcription factor activity"/>
    <property type="evidence" value="ECO:0007669"/>
    <property type="project" value="TreeGrafter"/>
</dbReference>
<evidence type="ECO:0000256" key="1">
    <source>
        <dbReference type="ARBA" id="ARBA00023015"/>
    </source>
</evidence>
<dbReference type="Proteomes" id="UP000043316">
    <property type="component" value="Unassembled WGS sequence"/>
</dbReference>
<keyword evidence="3" id="KW-0804">Transcription</keyword>
<accession>A0A0H5M005</accession>
<dbReference type="PANTHER" id="PTHR30136:SF24">
    <property type="entry name" value="HTH-TYPE TRANSCRIPTIONAL REPRESSOR ALLR"/>
    <property type="match status" value="1"/>
</dbReference>
<sequence>MKNTHMPTVRVLNIIEIISSSDDGINLTQLSLKTGINKGTIHPILKTLVEHNYINFDKSNNLYYLGISCSTLSRSFFEKTFWIKMINQEMQRIVNSCNEVCQMGILDRGEVLYIDKIQSDQAVQLVSNIGTRLPATLSALGKAMLCDLTDEQIEELYPNGFISLTPNSVSDIKKLREQFNQIIKKGYALDNREINEETICYAVSLKQRGKIIAAISVSIPYFRANEEKVKQVIDILIDAKQRIQNALDNLQDIKLTSSNS</sequence>
<evidence type="ECO:0000313" key="8">
    <source>
        <dbReference type="EMBL" id="CRY56774.1"/>
    </source>
</evidence>
<evidence type="ECO:0000313" key="9">
    <source>
        <dbReference type="Proteomes" id="UP000043316"/>
    </source>
</evidence>
<dbReference type="Gene3D" id="3.30.450.40">
    <property type="match status" value="1"/>
</dbReference>
<protein>
    <recommendedName>
        <fullName evidence="4">HTH-type transcriptional repressor AllR</fullName>
    </recommendedName>
    <alternativeName>
        <fullName evidence="5">Negative regulator of allantoin and glyoxylate utilization operons</fullName>
    </alternativeName>
</protein>
<dbReference type="InterPro" id="IPR036388">
    <property type="entry name" value="WH-like_DNA-bd_sf"/>
</dbReference>
<dbReference type="SUPFAM" id="SSF46785">
    <property type="entry name" value="Winged helix' DNA-binding domain"/>
    <property type="match status" value="1"/>
</dbReference>
<dbReference type="PANTHER" id="PTHR30136">
    <property type="entry name" value="HELIX-TURN-HELIX TRANSCRIPTIONAL REGULATOR, ICLR FAMILY"/>
    <property type="match status" value="1"/>
</dbReference>
<dbReference type="PROSITE" id="PS51078">
    <property type="entry name" value="ICLR_ED"/>
    <property type="match status" value="1"/>
</dbReference>
<reference evidence="9" key="1">
    <citation type="submission" date="2015-03" db="EMBL/GenBank/DDBJ databases">
        <authorList>
            <consortium name="Pathogen Informatics"/>
        </authorList>
    </citation>
    <scope>NUCLEOTIDE SEQUENCE [LARGE SCALE GENOMIC DNA]</scope>
    <source>
        <strain evidence="9">R148</strain>
    </source>
</reference>
<feature type="domain" description="IclR-ED" evidence="7">
    <location>
        <begin position="68"/>
        <end position="249"/>
    </location>
</feature>
<evidence type="ECO:0000256" key="4">
    <source>
        <dbReference type="ARBA" id="ARBA00040379"/>
    </source>
</evidence>
<dbReference type="Pfam" id="PF01614">
    <property type="entry name" value="IclR_C"/>
    <property type="match status" value="1"/>
</dbReference>
<organism evidence="8 9">
    <name type="scientific">Yersinia intermedia</name>
    <dbReference type="NCBI Taxonomy" id="631"/>
    <lineage>
        <taxon>Bacteria</taxon>
        <taxon>Pseudomonadati</taxon>
        <taxon>Pseudomonadota</taxon>
        <taxon>Gammaproteobacteria</taxon>
        <taxon>Enterobacterales</taxon>
        <taxon>Yersiniaceae</taxon>
        <taxon>Yersinia</taxon>
    </lineage>
</organism>
<evidence type="ECO:0000256" key="5">
    <source>
        <dbReference type="ARBA" id="ARBA00042627"/>
    </source>
</evidence>
<dbReference type="InterPro" id="IPR036390">
    <property type="entry name" value="WH_DNA-bd_sf"/>
</dbReference>
<keyword evidence="1" id="KW-0805">Transcription regulation</keyword>
<evidence type="ECO:0000259" key="7">
    <source>
        <dbReference type="PROSITE" id="PS51078"/>
    </source>
</evidence>
<feature type="domain" description="HTH iclR-type" evidence="6">
    <location>
        <begin position="5"/>
        <end position="67"/>
    </location>
</feature>
<evidence type="ECO:0000256" key="2">
    <source>
        <dbReference type="ARBA" id="ARBA00023125"/>
    </source>
</evidence>
<dbReference type="InterPro" id="IPR005471">
    <property type="entry name" value="Tscrpt_reg_IclR_N"/>
</dbReference>
<proteinExistence type="predicted"/>
<dbReference type="PROSITE" id="PS51077">
    <property type="entry name" value="HTH_ICLR"/>
    <property type="match status" value="1"/>
</dbReference>
<dbReference type="RefSeq" id="WP_049605016.1">
    <property type="nucleotide sequence ID" value="NZ_CWJI01000017.1"/>
</dbReference>
<dbReference type="SMART" id="SM00346">
    <property type="entry name" value="HTH_ICLR"/>
    <property type="match status" value="1"/>
</dbReference>
<dbReference type="InterPro" id="IPR050707">
    <property type="entry name" value="HTH_MetabolicPath_Reg"/>
</dbReference>
<name>A0A0H5M005_YERIN</name>
<dbReference type="EMBL" id="CWJI01000017">
    <property type="protein sequence ID" value="CRY56774.1"/>
    <property type="molecule type" value="Genomic_DNA"/>
</dbReference>
<dbReference type="Gene3D" id="1.10.10.10">
    <property type="entry name" value="Winged helix-like DNA-binding domain superfamily/Winged helix DNA-binding domain"/>
    <property type="match status" value="1"/>
</dbReference>
<dbReference type="GO" id="GO:0045892">
    <property type="term" value="P:negative regulation of DNA-templated transcription"/>
    <property type="evidence" value="ECO:0007669"/>
    <property type="project" value="TreeGrafter"/>
</dbReference>
<evidence type="ECO:0000256" key="3">
    <source>
        <dbReference type="ARBA" id="ARBA00023163"/>
    </source>
</evidence>
<evidence type="ECO:0000259" key="6">
    <source>
        <dbReference type="PROSITE" id="PS51077"/>
    </source>
</evidence>